<gene>
    <name evidence="1" type="ORF">RFM52_27115</name>
</gene>
<evidence type="ECO:0008006" key="3">
    <source>
        <dbReference type="Google" id="ProtNLM"/>
    </source>
</evidence>
<keyword evidence="2" id="KW-1185">Reference proteome</keyword>
<organism evidence="1 2">
    <name type="scientific">Mesorhizobium humile</name>
    <dbReference type="NCBI Taxonomy" id="3072313"/>
    <lineage>
        <taxon>Bacteria</taxon>
        <taxon>Pseudomonadati</taxon>
        <taxon>Pseudomonadota</taxon>
        <taxon>Alphaproteobacteria</taxon>
        <taxon>Hyphomicrobiales</taxon>
        <taxon>Phyllobacteriaceae</taxon>
        <taxon>Mesorhizobium</taxon>
    </lineage>
</organism>
<sequence length="70" mass="8187">MPLSRYGGIYGPAELDLLQRVFDRLCDERRLAKKDREQRDQLAAQVIHVFDDGVTEEADLLRVMSKRRRA</sequence>
<dbReference type="Proteomes" id="UP001280156">
    <property type="component" value="Unassembled WGS sequence"/>
</dbReference>
<dbReference type="RefSeq" id="WP_320298759.1">
    <property type="nucleotide sequence ID" value="NZ_JAVIIU010000019.1"/>
</dbReference>
<protein>
    <recommendedName>
        <fullName evidence="3">RNA-binding protein</fullName>
    </recommendedName>
</protein>
<name>A0ABU4YPD4_9HYPH</name>
<accession>A0ABU4YPD4</accession>
<comment type="caution">
    <text evidence="1">The sequence shown here is derived from an EMBL/GenBank/DDBJ whole genome shotgun (WGS) entry which is preliminary data.</text>
</comment>
<proteinExistence type="predicted"/>
<evidence type="ECO:0000313" key="1">
    <source>
        <dbReference type="EMBL" id="MDX8488845.1"/>
    </source>
</evidence>
<evidence type="ECO:0000313" key="2">
    <source>
        <dbReference type="Proteomes" id="UP001280156"/>
    </source>
</evidence>
<dbReference type="EMBL" id="JAVIIV010000023">
    <property type="protein sequence ID" value="MDX8488845.1"/>
    <property type="molecule type" value="Genomic_DNA"/>
</dbReference>
<reference evidence="1 2" key="1">
    <citation type="submission" date="2023-08" db="EMBL/GenBank/DDBJ databases">
        <title>Implementing the SeqCode for naming new Mesorhizobium species isolated from Vachellia karroo root nodules.</title>
        <authorList>
            <person name="Van Lill M."/>
        </authorList>
    </citation>
    <scope>NUCLEOTIDE SEQUENCE [LARGE SCALE GENOMIC DNA]</scope>
    <source>
        <strain evidence="1 2">VK2B</strain>
    </source>
</reference>